<dbReference type="Proteomes" id="UP000244722">
    <property type="component" value="Unassembled WGS sequence"/>
</dbReference>
<reference evidence="1 2" key="1">
    <citation type="submission" date="2017-04" db="EMBL/GenBank/DDBJ databases">
        <title>Draft genome sequence of Tuber borchii Vittad., a whitish edible truffle.</title>
        <authorList>
            <consortium name="DOE Joint Genome Institute"/>
            <person name="Murat C."/>
            <person name="Kuo A."/>
            <person name="Barry K.W."/>
            <person name="Clum A."/>
            <person name="Dockter R.B."/>
            <person name="Fauchery L."/>
            <person name="Iotti M."/>
            <person name="Kohler A."/>
            <person name="Labutti K."/>
            <person name="Lindquist E.A."/>
            <person name="Lipzen A."/>
            <person name="Ohm R.A."/>
            <person name="Wang M."/>
            <person name="Grigoriev I.V."/>
            <person name="Zambonelli A."/>
            <person name="Martin F.M."/>
        </authorList>
    </citation>
    <scope>NUCLEOTIDE SEQUENCE [LARGE SCALE GENOMIC DNA]</scope>
    <source>
        <strain evidence="1 2">Tbo3840</strain>
    </source>
</reference>
<sequence>IITALEKIKEEMAGLHRGVEAALQNSEAILEIGAAIQETQEALLQGQVILRQQQVCIIQSVGLTDSATAPSEKNRIARLTNRRANRDNTVLEPLYGLNGQSVPGFPRTLGDAKRL</sequence>
<proteinExistence type="predicted"/>
<evidence type="ECO:0000313" key="2">
    <source>
        <dbReference type="Proteomes" id="UP000244722"/>
    </source>
</evidence>
<accession>A0A2T6ZFW2</accession>
<dbReference type="AlphaFoldDB" id="A0A2T6ZFW2"/>
<protein>
    <submittedName>
        <fullName evidence="1">Uncharacterized protein</fullName>
    </submittedName>
</protein>
<dbReference type="STRING" id="42251.A0A2T6ZFW2"/>
<dbReference type="EMBL" id="NESQ01000305">
    <property type="protein sequence ID" value="PUU74346.1"/>
    <property type="molecule type" value="Genomic_DNA"/>
</dbReference>
<feature type="non-terminal residue" evidence="1">
    <location>
        <position position="1"/>
    </location>
</feature>
<keyword evidence="2" id="KW-1185">Reference proteome</keyword>
<organism evidence="1 2">
    <name type="scientific">Tuber borchii</name>
    <name type="common">White truffle</name>
    <dbReference type="NCBI Taxonomy" id="42251"/>
    <lineage>
        <taxon>Eukaryota</taxon>
        <taxon>Fungi</taxon>
        <taxon>Dikarya</taxon>
        <taxon>Ascomycota</taxon>
        <taxon>Pezizomycotina</taxon>
        <taxon>Pezizomycetes</taxon>
        <taxon>Pezizales</taxon>
        <taxon>Tuberaceae</taxon>
        <taxon>Tuber</taxon>
    </lineage>
</organism>
<gene>
    <name evidence="1" type="ORF">B9Z19DRAFT_893026</name>
</gene>
<comment type="caution">
    <text evidence="1">The sequence shown here is derived from an EMBL/GenBank/DDBJ whole genome shotgun (WGS) entry which is preliminary data.</text>
</comment>
<name>A0A2T6ZFW2_TUBBO</name>
<evidence type="ECO:0000313" key="1">
    <source>
        <dbReference type="EMBL" id="PUU74346.1"/>
    </source>
</evidence>
<feature type="non-terminal residue" evidence="1">
    <location>
        <position position="115"/>
    </location>
</feature>